<keyword evidence="6" id="KW-0509">mRNA transport</keyword>
<evidence type="ECO:0000256" key="8">
    <source>
        <dbReference type="ARBA" id="ARBA00023242"/>
    </source>
</evidence>
<dbReference type="SUPFAM" id="SSF54928">
    <property type="entry name" value="RNA-binding domain, RBD"/>
    <property type="match status" value="1"/>
</dbReference>
<dbReference type="Gene3D" id="3.80.10.10">
    <property type="entry name" value="Ribonuclease Inhibitor"/>
    <property type="match status" value="1"/>
</dbReference>
<feature type="compositionally biased region" description="Gly residues" evidence="9">
    <location>
        <begin position="145"/>
        <end position="154"/>
    </location>
</feature>
<dbReference type="PROSITE" id="PS50177">
    <property type="entry name" value="NTF2_DOMAIN"/>
    <property type="match status" value="1"/>
</dbReference>
<evidence type="ECO:0000256" key="9">
    <source>
        <dbReference type="SAM" id="MobiDB-lite"/>
    </source>
</evidence>
<dbReference type="InterPro" id="IPR057125">
    <property type="entry name" value="NXF1/2/3/5-like_LRR"/>
</dbReference>
<feature type="domain" description="TAP-C" evidence="11">
    <location>
        <begin position="621"/>
        <end position="675"/>
    </location>
</feature>
<proteinExistence type="inferred from homology"/>
<dbReference type="Gene3D" id="3.10.450.50">
    <property type="match status" value="1"/>
</dbReference>
<dbReference type="InterPro" id="IPR012677">
    <property type="entry name" value="Nucleotide-bd_a/b_plait_sf"/>
</dbReference>
<dbReference type="InterPro" id="IPR001611">
    <property type="entry name" value="Leu-rich_rpt"/>
</dbReference>
<dbReference type="STRING" id="6573.A0A210PU70"/>
<dbReference type="InterPro" id="IPR032675">
    <property type="entry name" value="LRR_dom_sf"/>
</dbReference>
<evidence type="ECO:0000256" key="3">
    <source>
        <dbReference type="ARBA" id="ARBA00022448"/>
    </source>
</evidence>
<dbReference type="PANTHER" id="PTHR10662">
    <property type="entry name" value="NUCLEAR RNA EXPORT FACTOR"/>
    <property type="match status" value="1"/>
</dbReference>
<dbReference type="SMART" id="SM00804">
    <property type="entry name" value="TAP_C"/>
    <property type="match status" value="1"/>
</dbReference>
<evidence type="ECO:0000256" key="2">
    <source>
        <dbReference type="ARBA" id="ARBA00009285"/>
    </source>
</evidence>
<keyword evidence="5" id="KW-0677">Repeat</keyword>
<comment type="similarity">
    <text evidence="2">Belongs to the NXF family.</text>
</comment>
<feature type="compositionally biased region" description="Acidic residues" evidence="9">
    <location>
        <begin position="101"/>
        <end position="110"/>
    </location>
</feature>
<dbReference type="AlphaFoldDB" id="A0A210PU70"/>
<dbReference type="Pfam" id="PF24048">
    <property type="entry name" value="LRR_NXF1-5"/>
    <property type="match status" value="1"/>
</dbReference>
<keyword evidence="13" id="KW-1185">Reference proteome</keyword>
<dbReference type="GO" id="GO:0005654">
    <property type="term" value="C:nucleoplasm"/>
    <property type="evidence" value="ECO:0007669"/>
    <property type="project" value="UniProtKB-SubCell"/>
</dbReference>
<feature type="region of interest" description="Disordered" evidence="9">
    <location>
        <begin position="1"/>
        <end position="154"/>
    </location>
</feature>
<feature type="compositionally biased region" description="Basic and acidic residues" evidence="9">
    <location>
        <begin position="123"/>
        <end position="144"/>
    </location>
</feature>
<evidence type="ECO:0000313" key="12">
    <source>
        <dbReference type="EMBL" id="OWF40033.1"/>
    </source>
</evidence>
<evidence type="ECO:0000256" key="1">
    <source>
        <dbReference type="ARBA" id="ARBA00004642"/>
    </source>
</evidence>
<comment type="caution">
    <text evidence="12">The sequence shown here is derived from an EMBL/GenBank/DDBJ whole genome shotgun (WGS) entry which is preliminary data.</text>
</comment>
<dbReference type="InterPro" id="IPR032710">
    <property type="entry name" value="NTF2-like_dom_sf"/>
</dbReference>
<name>A0A210PU70_MIZYE</name>
<dbReference type="FunFam" id="1.10.8.10:FF:000018">
    <property type="entry name" value="Nuclear RNA export factor 1"/>
    <property type="match status" value="1"/>
</dbReference>
<organism evidence="12 13">
    <name type="scientific">Mizuhopecten yessoensis</name>
    <name type="common">Japanese scallop</name>
    <name type="synonym">Patinopecten yessoensis</name>
    <dbReference type="NCBI Taxonomy" id="6573"/>
    <lineage>
        <taxon>Eukaryota</taxon>
        <taxon>Metazoa</taxon>
        <taxon>Spiralia</taxon>
        <taxon>Lophotrochozoa</taxon>
        <taxon>Mollusca</taxon>
        <taxon>Bivalvia</taxon>
        <taxon>Autobranchia</taxon>
        <taxon>Pteriomorphia</taxon>
        <taxon>Pectinida</taxon>
        <taxon>Pectinoidea</taxon>
        <taxon>Pectinidae</taxon>
        <taxon>Mizuhopecten</taxon>
    </lineage>
</organism>
<evidence type="ECO:0000256" key="6">
    <source>
        <dbReference type="ARBA" id="ARBA00022816"/>
    </source>
</evidence>
<keyword evidence="3" id="KW-0813">Transport</keyword>
<evidence type="ECO:0000256" key="7">
    <source>
        <dbReference type="ARBA" id="ARBA00022884"/>
    </source>
</evidence>
<dbReference type="SUPFAM" id="SSF54427">
    <property type="entry name" value="NTF2-like"/>
    <property type="match status" value="1"/>
</dbReference>
<accession>A0A210PU70</accession>
<feature type="domain" description="NTF2" evidence="10">
    <location>
        <begin position="427"/>
        <end position="579"/>
    </location>
</feature>
<dbReference type="SUPFAM" id="SSF46934">
    <property type="entry name" value="UBA-like"/>
    <property type="match status" value="1"/>
</dbReference>
<feature type="compositionally biased region" description="Low complexity" evidence="9">
    <location>
        <begin position="59"/>
        <end position="68"/>
    </location>
</feature>
<keyword evidence="4" id="KW-0433">Leucine-rich repeat</keyword>
<dbReference type="InterPro" id="IPR009060">
    <property type="entry name" value="UBA-like_sf"/>
</dbReference>
<dbReference type="Proteomes" id="UP000242188">
    <property type="component" value="Unassembled WGS sequence"/>
</dbReference>
<dbReference type="InterPro" id="IPR035979">
    <property type="entry name" value="RBD_domain_sf"/>
</dbReference>
<dbReference type="InterPro" id="IPR018222">
    <property type="entry name" value="Nuclear_transport_factor_2_euk"/>
</dbReference>
<dbReference type="InterPro" id="IPR015245">
    <property type="entry name" value="Tap_RNA-bd"/>
</dbReference>
<reference evidence="12 13" key="1">
    <citation type="journal article" date="2017" name="Nat. Ecol. Evol.">
        <title>Scallop genome provides insights into evolution of bilaterian karyotype and development.</title>
        <authorList>
            <person name="Wang S."/>
            <person name="Zhang J."/>
            <person name="Jiao W."/>
            <person name="Li J."/>
            <person name="Xun X."/>
            <person name="Sun Y."/>
            <person name="Guo X."/>
            <person name="Huan P."/>
            <person name="Dong B."/>
            <person name="Zhang L."/>
            <person name="Hu X."/>
            <person name="Sun X."/>
            <person name="Wang J."/>
            <person name="Zhao C."/>
            <person name="Wang Y."/>
            <person name="Wang D."/>
            <person name="Huang X."/>
            <person name="Wang R."/>
            <person name="Lv J."/>
            <person name="Li Y."/>
            <person name="Zhang Z."/>
            <person name="Liu B."/>
            <person name="Lu W."/>
            <person name="Hui Y."/>
            <person name="Liang J."/>
            <person name="Zhou Z."/>
            <person name="Hou R."/>
            <person name="Li X."/>
            <person name="Liu Y."/>
            <person name="Li H."/>
            <person name="Ning X."/>
            <person name="Lin Y."/>
            <person name="Zhao L."/>
            <person name="Xing Q."/>
            <person name="Dou J."/>
            <person name="Li Y."/>
            <person name="Mao J."/>
            <person name="Guo H."/>
            <person name="Dou H."/>
            <person name="Li T."/>
            <person name="Mu C."/>
            <person name="Jiang W."/>
            <person name="Fu Q."/>
            <person name="Fu X."/>
            <person name="Miao Y."/>
            <person name="Liu J."/>
            <person name="Yu Q."/>
            <person name="Li R."/>
            <person name="Liao H."/>
            <person name="Li X."/>
            <person name="Kong Y."/>
            <person name="Jiang Z."/>
            <person name="Chourrout D."/>
            <person name="Li R."/>
            <person name="Bao Z."/>
        </authorList>
    </citation>
    <scope>NUCLEOTIDE SEQUENCE [LARGE SCALE GENOMIC DNA]</scope>
    <source>
        <strain evidence="12 13">PY_sf001</strain>
    </source>
</reference>
<dbReference type="Pfam" id="PF03943">
    <property type="entry name" value="TAP_C"/>
    <property type="match status" value="1"/>
</dbReference>
<dbReference type="FunFam" id="3.80.10.10:FF:000384">
    <property type="entry name" value="Nuclear RNA export factor 1"/>
    <property type="match status" value="1"/>
</dbReference>
<dbReference type="GO" id="GO:0016973">
    <property type="term" value="P:poly(A)+ mRNA export from nucleus"/>
    <property type="evidence" value="ECO:0007669"/>
    <property type="project" value="TreeGrafter"/>
</dbReference>
<dbReference type="OrthoDB" id="25872at2759"/>
<keyword evidence="8" id="KW-0539">Nucleus</keyword>
<evidence type="ECO:0000256" key="4">
    <source>
        <dbReference type="ARBA" id="ARBA00022614"/>
    </source>
</evidence>
<dbReference type="InterPro" id="IPR002075">
    <property type="entry name" value="NTF2_dom"/>
</dbReference>
<comment type="subcellular location">
    <subcellularLocation>
        <location evidence="1">Nucleus</location>
        <location evidence="1">Nucleoplasm</location>
    </subcellularLocation>
</comment>
<gene>
    <name evidence="12" type="ORF">KP79_PYT22656</name>
</gene>
<dbReference type="Pfam" id="PF09162">
    <property type="entry name" value="Tap-RNA_bind"/>
    <property type="match status" value="1"/>
</dbReference>
<dbReference type="InterPro" id="IPR005637">
    <property type="entry name" value="TAP_C_dom"/>
</dbReference>
<dbReference type="PANTHER" id="PTHR10662:SF22">
    <property type="entry name" value="NUCLEAR RNA EXPORT FACTOR 1"/>
    <property type="match status" value="1"/>
</dbReference>
<dbReference type="EMBL" id="NEDP02005491">
    <property type="protein sequence ID" value="OWF40033.1"/>
    <property type="molecule type" value="Genomic_DNA"/>
</dbReference>
<dbReference type="GO" id="GO:0003723">
    <property type="term" value="F:RNA binding"/>
    <property type="evidence" value="ECO:0007669"/>
    <property type="project" value="UniProtKB-KW"/>
</dbReference>
<evidence type="ECO:0000259" key="10">
    <source>
        <dbReference type="PROSITE" id="PS50177"/>
    </source>
</evidence>
<dbReference type="FunFam" id="3.10.450.50:FF:000004">
    <property type="entry name" value="Nuclear RNA export factor 1"/>
    <property type="match status" value="1"/>
</dbReference>
<dbReference type="CDD" id="cd14342">
    <property type="entry name" value="UBA_TAP-C"/>
    <property type="match status" value="1"/>
</dbReference>
<dbReference type="PROSITE" id="PS51450">
    <property type="entry name" value="LRR"/>
    <property type="match status" value="1"/>
</dbReference>
<dbReference type="SUPFAM" id="SSF52058">
    <property type="entry name" value="L domain-like"/>
    <property type="match status" value="1"/>
</dbReference>
<keyword evidence="7" id="KW-0694">RNA-binding</keyword>
<dbReference type="GO" id="GO:0005635">
    <property type="term" value="C:nuclear envelope"/>
    <property type="evidence" value="ECO:0007669"/>
    <property type="project" value="UniProtKB-ARBA"/>
</dbReference>
<evidence type="ECO:0000259" key="11">
    <source>
        <dbReference type="PROSITE" id="PS51281"/>
    </source>
</evidence>
<evidence type="ECO:0000256" key="5">
    <source>
        <dbReference type="ARBA" id="ARBA00022737"/>
    </source>
</evidence>
<dbReference type="Pfam" id="PF22602">
    <property type="entry name" value="NXF_NTF2"/>
    <property type="match status" value="1"/>
</dbReference>
<dbReference type="PROSITE" id="PS51281">
    <property type="entry name" value="TAP_C"/>
    <property type="match status" value="1"/>
</dbReference>
<dbReference type="GO" id="GO:0005737">
    <property type="term" value="C:cytoplasm"/>
    <property type="evidence" value="ECO:0007669"/>
    <property type="project" value="InterPro"/>
</dbReference>
<sequence length="675" mass="75512">MSSGLSWKTGRDGRRNFGDHDDRWVDHDNNNDQGRGGRGGGKFPYRGKSRGRGNGGFYSRGSRGSYRNKYTSNSRPYNNRGRGSSRGNYKGGGAGPRDRLDDEGDCDMDNDGSGSSRFSPYGRPDRRGSRNARGDYSSRGDSRRGSGGYSSGGGRFYNNGPQWYKVTIPKGKKSGKSVLLQLINENIHTPFLPQNFHFEQDSAVFHIQDKDAADAVRAQSQRHTLPNGFKMIIIVKPSSPPTNYIDKGTVEKLKAAMSRRYDSSAKLLDLSNLYQDSEMSQENLHLPLSRQNVMTQVVTIIEENIPELEGIDVSNNRLISLEHLAKLTKICPNIVRVNLGKNSVRYLDELDKIKDWKVVELVLDGNELCDKFEDQAAYVSAVRKKFPKVMKLDGHDLPPPITFDLETSTDLPVTKGSFFLNTEIQDILVKFLKEFFTIYDSDNRQSLTAAYQEEAIFSLSASKNNSTDHWQAGLQIYFPESRNLLRKSRDPSQKQRVLMRGKLNVVSKLCLLPKTTHDYNSFVVDVDHASQTLLSFTVTGVFKESEERSDRQPVRAFSRRFIALPRGQGMVIANDMLMVTNASPSQAQAAFKNPAPTPSSSPVPDTTPAAPFHQAGPSLTPEQQQMVQTFSAQSQMNLDFSAKCLEEHNWNYDGAGQAFLSLQKENKIPPEAFVK</sequence>
<evidence type="ECO:0000313" key="13">
    <source>
        <dbReference type="Proteomes" id="UP000242188"/>
    </source>
</evidence>
<feature type="compositionally biased region" description="Low complexity" evidence="9">
    <location>
        <begin position="602"/>
        <end position="611"/>
    </location>
</feature>
<feature type="compositionally biased region" description="Polar residues" evidence="9">
    <location>
        <begin position="69"/>
        <end position="87"/>
    </location>
</feature>
<dbReference type="Gene3D" id="1.10.8.10">
    <property type="entry name" value="DNA helicase RuvA subunit, C-terminal domain"/>
    <property type="match status" value="1"/>
</dbReference>
<feature type="compositionally biased region" description="Basic and acidic residues" evidence="9">
    <location>
        <begin position="9"/>
        <end position="30"/>
    </location>
</feature>
<dbReference type="Gene3D" id="3.30.70.330">
    <property type="match status" value="1"/>
</dbReference>
<protein>
    <submittedName>
        <fullName evidence="12">Nuclear RNA export factor 1</fullName>
    </submittedName>
</protein>
<dbReference type="InterPro" id="IPR030217">
    <property type="entry name" value="NXF_fam"/>
</dbReference>
<feature type="region of interest" description="Disordered" evidence="9">
    <location>
        <begin position="588"/>
        <end position="622"/>
    </location>
</feature>